<dbReference type="RefSeq" id="WP_093714943.1">
    <property type="nucleotide sequence ID" value="NZ_FONG01000011.1"/>
</dbReference>
<gene>
    <name evidence="4" type="ORF">SAMN05216251_111112</name>
</gene>
<dbReference type="Gene3D" id="3.40.50.10490">
    <property type="entry name" value="Glucose-6-phosphate isomerase like protein, domain 1"/>
    <property type="match status" value="2"/>
</dbReference>
<sequence>MTDGYIAYEAARATQAQALGAAITRLTGAVTASAAEGTLSGPGPVFVGIGASLAAACAPVWALRGRGIHSWRLGAGDHPLPFPAAAHPVFGVSQSGRSAETLAVLDSVDPARRFAVVNVVPSPIATVATGGVLGLGSIPDSYASTIGYTATVAALGILADAWDGGRIDEGWPRLAAVFAAVESELTPRVRALAPLFEGATHADFVGTGPAVGSAEASALLFREVARIPSTGMSTRQYLHGSMESAGGGVHVIFGDTRELDVAETLAGAGHRVILVTSEPVAAGPLLHPVTVPRLPAAQRAIIEILVTQILVAAVAEVRGVEVEEFVFHNSDIKVAAERPGV</sequence>
<dbReference type="EC" id="2.6.1.16" evidence="2"/>
<dbReference type="PANTHER" id="PTHR10937:SF0">
    <property type="entry name" value="GLUTAMINE--FRUCTOSE-6-PHOSPHATE TRANSAMINASE (ISOMERIZING)"/>
    <property type="match status" value="1"/>
</dbReference>
<dbReference type="Proteomes" id="UP000199323">
    <property type="component" value="Unassembled WGS sequence"/>
</dbReference>
<dbReference type="OrthoDB" id="3808774at2"/>
<proteinExistence type="predicted"/>
<dbReference type="AlphaFoldDB" id="A0A1I2HQ87"/>
<dbReference type="PANTHER" id="PTHR10937">
    <property type="entry name" value="GLUCOSAMINE--FRUCTOSE-6-PHOSPHATE AMINOTRANSFERASE, ISOMERIZING"/>
    <property type="match status" value="1"/>
</dbReference>
<reference evidence="4 5" key="1">
    <citation type="submission" date="2016-10" db="EMBL/GenBank/DDBJ databases">
        <authorList>
            <person name="de Groot N.N."/>
        </authorList>
    </citation>
    <scope>NUCLEOTIDE SEQUENCE [LARGE SCALE GENOMIC DNA]</scope>
    <source>
        <strain evidence="4 5">CGMCC 4.3510</strain>
    </source>
</reference>
<keyword evidence="4" id="KW-0032">Aminotransferase</keyword>
<dbReference type="GO" id="GO:0006002">
    <property type="term" value="P:fructose 6-phosphate metabolic process"/>
    <property type="evidence" value="ECO:0007669"/>
    <property type="project" value="TreeGrafter"/>
</dbReference>
<dbReference type="InterPro" id="IPR046348">
    <property type="entry name" value="SIS_dom_sf"/>
</dbReference>
<evidence type="ECO:0000256" key="1">
    <source>
        <dbReference type="ARBA" id="ARBA00001031"/>
    </source>
</evidence>
<evidence type="ECO:0000256" key="3">
    <source>
        <dbReference type="ARBA" id="ARBA00016090"/>
    </source>
</evidence>
<dbReference type="GO" id="GO:0006487">
    <property type="term" value="P:protein N-linked glycosylation"/>
    <property type="evidence" value="ECO:0007669"/>
    <property type="project" value="TreeGrafter"/>
</dbReference>
<dbReference type="GO" id="GO:0004360">
    <property type="term" value="F:glutamine-fructose-6-phosphate transaminase (isomerizing) activity"/>
    <property type="evidence" value="ECO:0007669"/>
    <property type="project" value="UniProtKB-EC"/>
</dbReference>
<name>A0A1I2HQ87_9ACTN</name>
<evidence type="ECO:0000313" key="5">
    <source>
        <dbReference type="Proteomes" id="UP000199323"/>
    </source>
</evidence>
<dbReference type="GO" id="GO:0006047">
    <property type="term" value="P:UDP-N-acetylglucosamine metabolic process"/>
    <property type="evidence" value="ECO:0007669"/>
    <property type="project" value="TreeGrafter"/>
</dbReference>
<dbReference type="STRING" id="380248.SAMN05216251_111112"/>
<accession>A0A1I2HQ87</accession>
<evidence type="ECO:0000313" key="4">
    <source>
        <dbReference type="EMBL" id="SFF30977.1"/>
    </source>
</evidence>
<dbReference type="GO" id="GO:0097367">
    <property type="term" value="F:carbohydrate derivative binding"/>
    <property type="evidence" value="ECO:0007669"/>
    <property type="project" value="InterPro"/>
</dbReference>
<dbReference type="SUPFAM" id="SSF53697">
    <property type="entry name" value="SIS domain"/>
    <property type="match status" value="1"/>
</dbReference>
<organism evidence="4 5">
    <name type="scientific">Actinacidiphila alni</name>
    <dbReference type="NCBI Taxonomy" id="380248"/>
    <lineage>
        <taxon>Bacteria</taxon>
        <taxon>Bacillati</taxon>
        <taxon>Actinomycetota</taxon>
        <taxon>Actinomycetes</taxon>
        <taxon>Kitasatosporales</taxon>
        <taxon>Streptomycetaceae</taxon>
        <taxon>Actinacidiphila</taxon>
    </lineage>
</organism>
<keyword evidence="4" id="KW-0808">Transferase</keyword>
<protein>
    <recommendedName>
        <fullName evidence="3">Glutamine--fructose-6-phosphate aminotransferase [isomerizing]</fullName>
        <ecNumber evidence="2">2.6.1.16</ecNumber>
    </recommendedName>
</protein>
<evidence type="ECO:0000256" key="2">
    <source>
        <dbReference type="ARBA" id="ARBA00012916"/>
    </source>
</evidence>
<dbReference type="EMBL" id="FONG01000011">
    <property type="protein sequence ID" value="SFF30977.1"/>
    <property type="molecule type" value="Genomic_DNA"/>
</dbReference>
<comment type="catalytic activity">
    <reaction evidence="1">
        <text>D-fructose 6-phosphate + L-glutamine = D-glucosamine 6-phosphate + L-glutamate</text>
        <dbReference type="Rhea" id="RHEA:13237"/>
        <dbReference type="ChEBI" id="CHEBI:29985"/>
        <dbReference type="ChEBI" id="CHEBI:58359"/>
        <dbReference type="ChEBI" id="CHEBI:58725"/>
        <dbReference type="ChEBI" id="CHEBI:61527"/>
        <dbReference type="EC" id="2.6.1.16"/>
    </reaction>
</comment>
<keyword evidence="5" id="KW-1185">Reference proteome</keyword>